<dbReference type="Pfam" id="PF00612">
    <property type="entry name" value="IQ"/>
    <property type="match status" value="6"/>
</dbReference>
<feature type="region of interest" description="Disordered" evidence="6">
    <location>
        <begin position="1"/>
        <end position="20"/>
    </location>
</feature>
<dbReference type="InterPro" id="IPR000048">
    <property type="entry name" value="IQ_motif_EF-hand-BS"/>
</dbReference>
<proteinExistence type="predicted"/>
<name>A0A6U6C4B4_GUITH</name>
<evidence type="ECO:0008006" key="9">
    <source>
        <dbReference type="Google" id="ProtNLM"/>
    </source>
</evidence>
<dbReference type="GO" id="GO:0000278">
    <property type="term" value="P:mitotic cell cycle"/>
    <property type="evidence" value="ECO:0007669"/>
    <property type="project" value="TreeGrafter"/>
</dbReference>
<dbReference type="Gene3D" id="1.20.5.190">
    <property type="match status" value="4"/>
</dbReference>
<comment type="subcellular location">
    <subcellularLocation>
        <location evidence="1">Cytoplasm</location>
    </subcellularLocation>
</comment>
<sequence length="758" mass="88127">MDSDKIDQIEWDPEWEEDDASNAAAYQQEEALDSSTRYFVNLGTTSSLLQLKGSLASILAAPPSTDLYAALINKLEKAVPEEDREDFAALLIQKAWRNVRARRKAKADRLARRLASIMLLQSTYRGHLARRFVLHLNKAAARIQGLARGHSTRKRLKAEKRKNCARKIQRWFRACITRDIMFRMKREQGATCLQRVYRGHLGRKSWRFRQQTLAANAVQRCVRGHEGRKSARAEMQRLAIARQKRMERAALKFQAIYRGFTCRKWIRRRMPALVLARRIRMVLRLQRAFRGYRGRLAYRMALQLQQMDVKSAALIPLQALARGHIIRQRLRDEAERVMAEEAASLASSLLLFRQNRSARIIQLGWRAWTAFKYEWAMNRFASRIQIWFRVRRMSSLGRMQRRKIFQSATKIQSVCMGHRGRNIFREFKRTKFATRIQATFRGHRERVVAFQLLREAREQARRERERRQRELEEERRQLAIIAQSNRGQIEVFVQEPTQSDASYRPAQIVPGYMKVIAEQEERVRRPTVSNAVLRGVTVKSNLSEVRAAGKLQAKSDDFGWQSVDPSVDPYEGLDLHDQYSSEDEADAQSRGVTLMRKTVGRTDAFTLGSIKASASTENLPQIAPSYLKRYLEATEEMRGRLSSTVPKEFKLAYSEENEEEEEPRRKDRSLSPRDQQLTPAEVVHRQRVRRLDEKMKSFRRAAGNLQGTAKGREQPDVKTSTPFYEVYSQELVANKQIRQRFKLDKLSLSRRGAGETNT</sequence>
<dbReference type="GO" id="GO:0007051">
    <property type="term" value="P:spindle organization"/>
    <property type="evidence" value="ECO:0007669"/>
    <property type="project" value="TreeGrafter"/>
</dbReference>
<keyword evidence="2" id="KW-0963">Cytoplasm</keyword>
<keyword evidence="3" id="KW-0677">Repeat</keyword>
<feature type="compositionally biased region" description="Basic and acidic residues" evidence="6">
    <location>
        <begin position="662"/>
        <end position="671"/>
    </location>
</feature>
<evidence type="ECO:0000256" key="6">
    <source>
        <dbReference type="SAM" id="MobiDB-lite"/>
    </source>
</evidence>
<dbReference type="PANTHER" id="PTHR22706">
    <property type="entry name" value="ASSEMBLY FACTOR FOR SPINDLE MICROTUBULES"/>
    <property type="match status" value="1"/>
</dbReference>
<feature type="region of interest" description="Disordered" evidence="6">
    <location>
        <begin position="649"/>
        <end position="681"/>
    </location>
</feature>
<evidence type="ECO:0000256" key="3">
    <source>
        <dbReference type="ARBA" id="ARBA00022737"/>
    </source>
</evidence>
<evidence type="ECO:0000256" key="2">
    <source>
        <dbReference type="ARBA" id="ARBA00022490"/>
    </source>
</evidence>
<dbReference type="GO" id="GO:0051295">
    <property type="term" value="P:establishment of meiotic spindle localization"/>
    <property type="evidence" value="ECO:0007669"/>
    <property type="project" value="TreeGrafter"/>
</dbReference>
<dbReference type="InterPro" id="IPR051185">
    <property type="entry name" value="ASPM"/>
</dbReference>
<accession>A0A6U6C4B4</accession>
<evidence type="ECO:0000256" key="4">
    <source>
        <dbReference type="ARBA" id="ARBA00022860"/>
    </source>
</evidence>
<gene>
    <name evidence="7" type="ORF">GTHE00462_LOCUS29681</name>
    <name evidence="8" type="ORF">GTHE00462_LOCUS29683</name>
</gene>
<keyword evidence="5" id="KW-0175">Coiled coil</keyword>
<dbReference type="PROSITE" id="PS50096">
    <property type="entry name" value="IQ"/>
    <property type="match status" value="10"/>
</dbReference>
<dbReference type="EMBL" id="HBKN01037882">
    <property type="protein sequence ID" value="CAE2325007.1"/>
    <property type="molecule type" value="Transcribed_RNA"/>
</dbReference>
<evidence type="ECO:0000256" key="5">
    <source>
        <dbReference type="SAM" id="Coils"/>
    </source>
</evidence>
<protein>
    <recommendedName>
        <fullName evidence="9">Myosin motor domain-containing protein</fullName>
    </recommendedName>
</protein>
<reference evidence="7" key="1">
    <citation type="submission" date="2021-01" db="EMBL/GenBank/DDBJ databases">
        <authorList>
            <person name="Corre E."/>
            <person name="Pelletier E."/>
            <person name="Niang G."/>
            <person name="Scheremetjew M."/>
            <person name="Finn R."/>
            <person name="Kale V."/>
            <person name="Holt S."/>
            <person name="Cochrane G."/>
            <person name="Meng A."/>
            <person name="Brown T."/>
            <person name="Cohen L."/>
        </authorList>
    </citation>
    <scope>NUCLEOTIDE SEQUENCE</scope>
    <source>
        <strain evidence="7">CCMP 2712</strain>
    </source>
</reference>
<dbReference type="GO" id="GO:0000922">
    <property type="term" value="C:spindle pole"/>
    <property type="evidence" value="ECO:0007669"/>
    <property type="project" value="TreeGrafter"/>
</dbReference>
<dbReference type="EMBL" id="HBKN01037880">
    <property type="protein sequence ID" value="CAE2325005.1"/>
    <property type="molecule type" value="Transcribed_RNA"/>
</dbReference>
<evidence type="ECO:0000313" key="8">
    <source>
        <dbReference type="EMBL" id="CAE2325007.1"/>
    </source>
</evidence>
<feature type="coiled-coil region" evidence="5">
    <location>
        <begin position="450"/>
        <end position="477"/>
    </location>
</feature>
<dbReference type="GO" id="GO:0005516">
    <property type="term" value="F:calmodulin binding"/>
    <property type="evidence" value="ECO:0007669"/>
    <property type="project" value="UniProtKB-KW"/>
</dbReference>
<feature type="compositionally biased region" description="Acidic residues" evidence="6">
    <location>
        <begin position="9"/>
        <end position="20"/>
    </location>
</feature>
<dbReference type="PANTHER" id="PTHR22706:SF1">
    <property type="entry name" value="ASSEMBLY FACTOR FOR SPINDLE MICROTUBULES"/>
    <property type="match status" value="1"/>
</dbReference>
<dbReference type="SMART" id="SM00015">
    <property type="entry name" value="IQ"/>
    <property type="match status" value="11"/>
</dbReference>
<organism evidence="7">
    <name type="scientific">Guillardia theta</name>
    <name type="common">Cryptophyte</name>
    <name type="synonym">Cryptomonas phi</name>
    <dbReference type="NCBI Taxonomy" id="55529"/>
    <lineage>
        <taxon>Eukaryota</taxon>
        <taxon>Cryptophyceae</taxon>
        <taxon>Pyrenomonadales</taxon>
        <taxon>Geminigeraceae</taxon>
        <taxon>Guillardia</taxon>
    </lineage>
</organism>
<dbReference type="AlphaFoldDB" id="A0A6U6C4B4"/>
<evidence type="ECO:0000313" key="7">
    <source>
        <dbReference type="EMBL" id="CAE2325005.1"/>
    </source>
</evidence>
<evidence type="ECO:0000256" key="1">
    <source>
        <dbReference type="ARBA" id="ARBA00004496"/>
    </source>
</evidence>
<keyword evidence="4" id="KW-0112">Calmodulin-binding</keyword>
<dbReference type="GO" id="GO:0005737">
    <property type="term" value="C:cytoplasm"/>
    <property type="evidence" value="ECO:0007669"/>
    <property type="project" value="UniProtKB-SubCell"/>
</dbReference>